<dbReference type="SUPFAM" id="SSF55083">
    <property type="entry name" value="6-hydroxymethyl-7,8-dihydropterin pyrophosphokinase, HPPK"/>
    <property type="match status" value="1"/>
</dbReference>
<dbReference type="Gene3D" id="3.30.70.560">
    <property type="entry name" value="7,8-Dihydro-6-hydroxymethylpterin-pyrophosphokinase HPPK"/>
    <property type="match status" value="1"/>
</dbReference>
<evidence type="ECO:0000256" key="8">
    <source>
        <dbReference type="ARBA" id="ARBA00022840"/>
    </source>
</evidence>
<keyword evidence="5 14" id="KW-0808">Transferase</keyword>
<feature type="domain" description="7,8-dihydro-6-hydroxymethylpterin-pyrophosphokinase" evidence="13">
    <location>
        <begin position="89"/>
        <end position="100"/>
    </location>
</feature>
<evidence type="ECO:0000256" key="3">
    <source>
        <dbReference type="ARBA" id="ARBA00013253"/>
    </source>
</evidence>
<dbReference type="GO" id="GO:0003848">
    <property type="term" value="F:2-amino-4-hydroxy-6-hydroxymethyldihydropteridine diphosphokinase activity"/>
    <property type="evidence" value="ECO:0007669"/>
    <property type="project" value="UniProtKB-EC"/>
</dbReference>
<dbReference type="EMBL" id="WSRP01000025">
    <property type="protein sequence ID" value="MVX57243.1"/>
    <property type="molecule type" value="Genomic_DNA"/>
</dbReference>
<dbReference type="GO" id="GO:0005524">
    <property type="term" value="F:ATP binding"/>
    <property type="evidence" value="ECO:0007669"/>
    <property type="project" value="UniProtKB-KW"/>
</dbReference>
<dbReference type="AlphaFoldDB" id="A0A6L6YKE3"/>
<reference evidence="14 15" key="1">
    <citation type="submission" date="2019-12" db="EMBL/GenBank/DDBJ databases">
        <title>Microbes associate with the intestines of laboratory mice.</title>
        <authorList>
            <person name="Navarre W."/>
            <person name="Wong E."/>
        </authorList>
    </citation>
    <scope>NUCLEOTIDE SEQUENCE [LARGE SCALE GENOMIC DNA]</scope>
    <source>
        <strain evidence="14 15">NM82_D38</strain>
    </source>
</reference>
<dbReference type="UniPathway" id="UPA00077">
    <property type="reaction ID" value="UER00155"/>
</dbReference>
<gene>
    <name evidence="14" type="primary">folK</name>
    <name evidence="14" type="ORF">E5987_08510</name>
</gene>
<dbReference type="InterPro" id="IPR000550">
    <property type="entry name" value="Hppk"/>
</dbReference>
<evidence type="ECO:0000256" key="7">
    <source>
        <dbReference type="ARBA" id="ARBA00022777"/>
    </source>
</evidence>
<dbReference type="EC" id="2.7.6.3" evidence="3"/>
<comment type="pathway">
    <text evidence="1">Cofactor biosynthesis; tetrahydrofolate biosynthesis; 2-amino-4-hydroxy-6-hydroxymethyl-7,8-dihydropteridine diphosphate from 7,8-dihydroneopterin triphosphate: step 4/4.</text>
</comment>
<dbReference type="RefSeq" id="WP_160335667.1">
    <property type="nucleotide sequence ID" value="NZ_CALPCR010000001.1"/>
</dbReference>
<evidence type="ECO:0000256" key="11">
    <source>
        <dbReference type="ARBA" id="ARBA00029766"/>
    </source>
</evidence>
<evidence type="ECO:0000259" key="13">
    <source>
        <dbReference type="PROSITE" id="PS00794"/>
    </source>
</evidence>
<dbReference type="Pfam" id="PF01288">
    <property type="entry name" value="HPPK"/>
    <property type="match status" value="1"/>
</dbReference>
<evidence type="ECO:0000313" key="14">
    <source>
        <dbReference type="EMBL" id="MVX57243.1"/>
    </source>
</evidence>
<evidence type="ECO:0000256" key="5">
    <source>
        <dbReference type="ARBA" id="ARBA00022679"/>
    </source>
</evidence>
<evidence type="ECO:0000256" key="10">
    <source>
        <dbReference type="ARBA" id="ARBA00029409"/>
    </source>
</evidence>
<keyword evidence="15" id="KW-1185">Reference proteome</keyword>
<dbReference type="GO" id="GO:0046654">
    <property type="term" value="P:tetrahydrofolate biosynthetic process"/>
    <property type="evidence" value="ECO:0007669"/>
    <property type="project" value="UniProtKB-UniPathway"/>
</dbReference>
<sequence length="183" mass="20134">MTIAVIGMGGNIGEPEKALPEAVLRICALDSVSFRTVSSLYRTEPIDSSGPDYLNAVLVIETEMGARALLTELLRIENELGRVRPAGVHNAPRTVDLDLLLYGEEVSDDPFVILPHPRMTERAFVLVPLNEAAPQCKITAKTKAADYLADVKDQRIQKYKSPKQWLNLNGECTHGRKQNPKAG</sequence>
<accession>A0A6L6YKE3</accession>
<keyword evidence="8" id="KW-0067">ATP-binding</keyword>
<evidence type="ECO:0000256" key="6">
    <source>
        <dbReference type="ARBA" id="ARBA00022741"/>
    </source>
</evidence>
<proteinExistence type="inferred from homology"/>
<dbReference type="GO" id="GO:0016301">
    <property type="term" value="F:kinase activity"/>
    <property type="evidence" value="ECO:0007669"/>
    <property type="project" value="UniProtKB-KW"/>
</dbReference>
<protein>
    <recommendedName>
        <fullName evidence="4">2-amino-4-hydroxy-6-hydroxymethyldihydropteridine pyrophosphokinase</fullName>
        <ecNumber evidence="3">2.7.6.3</ecNumber>
    </recommendedName>
    <alternativeName>
        <fullName evidence="11">6-hydroxymethyl-7,8-dihydropterin pyrophosphokinase</fullName>
    </alternativeName>
    <alternativeName>
        <fullName evidence="12">7,8-dihydro-6-hydroxymethylpterin-pyrophosphokinase</fullName>
    </alternativeName>
</protein>
<keyword evidence="9" id="KW-0289">Folate biosynthesis</keyword>
<dbReference type="PANTHER" id="PTHR43071">
    <property type="entry name" value="2-AMINO-4-HYDROXY-6-HYDROXYMETHYLDIHYDROPTERIDINE PYROPHOSPHOKINASE"/>
    <property type="match status" value="1"/>
</dbReference>
<comment type="similarity">
    <text evidence="2">Belongs to the HPPK family.</text>
</comment>
<evidence type="ECO:0000256" key="12">
    <source>
        <dbReference type="ARBA" id="ARBA00033413"/>
    </source>
</evidence>
<name>A0A6L6YKE3_9BURK</name>
<comment type="caution">
    <text evidence="14">The sequence shown here is derived from an EMBL/GenBank/DDBJ whole genome shotgun (WGS) entry which is preliminary data.</text>
</comment>
<evidence type="ECO:0000256" key="2">
    <source>
        <dbReference type="ARBA" id="ARBA00005810"/>
    </source>
</evidence>
<dbReference type="OrthoDB" id="9808041at2"/>
<dbReference type="PROSITE" id="PS00794">
    <property type="entry name" value="HPPK"/>
    <property type="match status" value="1"/>
</dbReference>
<dbReference type="Proteomes" id="UP000472580">
    <property type="component" value="Unassembled WGS sequence"/>
</dbReference>
<evidence type="ECO:0000313" key="15">
    <source>
        <dbReference type="Proteomes" id="UP000472580"/>
    </source>
</evidence>
<dbReference type="InterPro" id="IPR035907">
    <property type="entry name" value="Hppk_sf"/>
</dbReference>
<organism evidence="14 15">
    <name type="scientific">Parasutterella muris</name>
    <dbReference type="NCBI Taxonomy" id="2565572"/>
    <lineage>
        <taxon>Bacteria</taxon>
        <taxon>Pseudomonadati</taxon>
        <taxon>Pseudomonadota</taxon>
        <taxon>Betaproteobacteria</taxon>
        <taxon>Burkholderiales</taxon>
        <taxon>Sutterellaceae</taxon>
        <taxon>Parasutterella</taxon>
    </lineage>
</organism>
<dbReference type="CDD" id="cd00483">
    <property type="entry name" value="HPPK"/>
    <property type="match status" value="1"/>
</dbReference>
<dbReference type="GO" id="GO:0046656">
    <property type="term" value="P:folic acid biosynthetic process"/>
    <property type="evidence" value="ECO:0007669"/>
    <property type="project" value="UniProtKB-KW"/>
</dbReference>
<comment type="function">
    <text evidence="10">Catalyzes the transfer of pyrophosphate from adenosine triphosphate (ATP) to 6-hydroxymethyl-7,8-dihydropterin, an enzymatic step in folate biosynthesis pathway.</text>
</comment>
<dbReference type="PANTHER" id="PTHR43071:SF1">
    <property type="entry name" value="2-AMINO-4-HYDROXY-6-HYDROXYMETHYLDIHYDROPTERIDINE PYROPHOSPHOKINASE"/>
    <property type="match status" value="1"/>
</dbReference>
<dbReference type="NCBIfam" id="TIGR01498">
    <property type="entry name" value="folK"/>
    <property type="match status" value="1"/>
</dbReference>
<keyword evidence="7 14" id="KW-0418">Kinase</keyword>
<evidence type="ECO:0000256" key="4">
    <source>
        <dbReference type="ARBA" id="ARBA00016218"/>
    </source>
</evidence>
<evidence type="ECO:0000256" key="9">
    <source>
        <dbReference type="ARBA" id="ARBA00022909"/>
    </source>
</evidence>
<evidence type="ECO:0000256" key="1">
    <source>
        <dbReference type="ARBA" id="ARBA00005051"/>
    </source>
</evidence>
<keyword evidence="6" id="KW-0547">Nucleotide-binding</keyword>